<keyword evidence="1" id="KW-0472">Membrane</keyword>
<feature type="domain" description="Fatty acid desaturase" evidence="2">
    <location>
        <begin position="54"/>
        <end position="268"/>
    </location>
</feature>
<dbReference type="CDD" id="cd01060">
    <property type="entry name" value="Membrane-FADS-like"/>
    <property type="match status" value="1"/>
</dbReference>
<name>A0A7Y4IF66_MYXXA</name>
<dbReference type="EMBL" id="JABFNT010000014">
    <property type="protein sequence ID" value="NOJ77946.1"/>
    <property type="molecule type" value="Genomic_DNA"/>
</dbReference>
<keyword evidence="1" id="KW-0812">Transmembrane</keyword>
<feature type="transmembrane region" description="Helical" evidence="1">
    <location>
        <begin position="170"/>
        <end position="187"/>
    </location>
</feature>
<dbReference type="Pfam" id="PF00487">
    <property type="entry name" value="FA_desaturase"/>
    <property type="match status" value="1"/>
</dbReference>
<proteinExistence type="predicted"/>
<comment type="caution">
    <text evidence="3">The sequence shown here is derived from an EMBL/GenBank/DDBJ whole genome shotgun (WGS) entry which is preliminary data.</text>
</comment>
<dbReference type="AlphaFoldDB" id="A0A7Y4IF66"/>
<evidence type="ECO:0000313" key="4">
    <source>
        <dbReference type="Proteomes" id="UP000533080"/>
    </source>
</evidence>
<organism evidence="3 4">
    <name type="scientific">Myxococcus xanthus</name>
    <dbReference type="NCBI Taxonomy" id="34"/>
    <lineage>
        <taxon>Bacteria</taxon>
        <taxon>Pseudomonadati</taxon>
        <taxon>Myxococcota</taxon>
        <taxon>Myxococcia</taxon>
        <taxon>Myxococcales</taxon>
        <taxon>Cystobacterineae</taxon>
        <taxon>Myxococcaceae</taxon>
        <taxon>Myxococcus</taxon>
    </lineage>
</organism>
<accession>A0A7Y4IF66</accession>
<gene>
    <name evidence="3" type="ORF">HNV28_06250</name>
</gene>
<reference evidence="3 4" key="1">
    <citation type="submission" date="2020-05" db="EMBL/GenBank/DDBJ databases">
        <authorList>
            <person name="Whitworth D."/>
        </authorList>
    </citation>
    <scope>NUCLEOTIDE SEQUENCE [LARGE SCALE GENOMIC DNA]</scope>
    <source>
        <strain evidence="3 4">AM005</strain>
    </source>
</reference>
<keyword evidence="1" id="KW-1133">Transmembrane helix</keyword>
<feature type="transmembrane region" description="Helical" evidence="1">
    <location>
        <begin position="193"/>
        <end position="213"/>
    </location>
</feature>
<dbReference type="InterPro" id="IPR005804">
    <property type="entry name" value="FA_desaturase_dom"/>
</dbReference>
<dbReference type="Proteomes" id="UP000533080">
    <property type="component" value="Unassembled WGS sequence"/>
</dbReference>
<dbReference type="GO" id="GO:0006629">
    <property type="term" value="P:lipid metabolic process"/>
    <property type="evidence" value="ECO:0007669"/>
    <property type="project" value="InterPro"/>
</dbReference>
<evidence type="ECO:0000313" key="3">
    <source>
        <dbReference type="EMBL" id="NOJ77946.1"/>
    </source>
</evidence>
<feature type="transmembrane region" description="Helical" evidence="1">
    <location>
        <begin position="55"/>
        <end position="76"/>
    </location>
</feature>
<evidence type="ECO:0000256" key="1">
    <source>
        <dbReference type="SAM" id="Phobius"/>
    </source>
</evidence>
<protein>
    <submittedName>
        <fullName evidence="3">Fatty acid desaturase</fullName>
    </submittedName>
</protein>
<evidence type="ECO:0000259" key="2">
    <source>
        <dbReference type="Pfam" id="PF00487"/>
    </source>
</evidence>
<sequence>MARGVKQPLLGGRTDCFMTPARPPPPSADLPQLAVHALWWGWFPAFILSWDALPWVGRLAMCLLGWAICFWNYAVLHNHMHVSIARPPLAHWVVSRALGMACGFPYRGYFIHHFNHHRYDDGPGDWGRRRPGERVFRYCLRSALTPWLWPYETLGLVWQWAKKKNQRLELAVDFLVVDGALLALIVWKPALGLAWWGVLLVTQFCIHWLNLAAHFETDSEQKDALGTTSYSAFYNRWFFNAGHHQAHHLKPQVPWYELPALTEELARTSRLRPELTTGLSPINPLWVARVVKRYSAKPCDRQTESKITSGTPTAVT</sequence>